<feature type="compositionally biased region" description="Low complexity" evidence="1">
    <location>
        <begin position="354"/>
        <end position="364"/>
    </location>
</feature>
<dbReference type="Proteomes" id="UP000829291">
    <property type="component" value="Chromosome 3"/>
</dbReference>
<feature type="transmembrane region" description="Helical" evidence="2">
    <location>
        <begin position="78"/>
        <end position="97"/>
    </location>
</feature>
<feature type="compositionally biased region" description="Polar residues" evidence="1">
    <location>
        <begin position="250"/>
        <end position="283"/>
    </location>
</feature>
<evidence type="ECO:0000256" key="1">
    <source>
        <dbReference type="SAM" id="MobiDB-lite"/>
    </source>
</evidence>
<keyword evidence="4" id="KW-0808">Transferase</keyword>
<gene>
    <name evidence="4" type="primary">LOC107227762</name>
</gene>
<sequence>MRIKAGLIDDVEVSVLKKFCHYYSIRSGCPNFGELNETLKMRGSEATLASREGLYQPRQMDDSIIPYDLKEADCSGRALATLVVAWVGAALVASVLLKWTHMWVALAVLTLLFLAACGYAACDARRTHERALAREEQRQLERRRRREQQLESVGGGIDNYPEIINPPEYQTYWVSDLPPSYNMAVNTTGSVGGATTGPEVDTEAQSITAPRLSNPPPYAVAIQAEPLLLPIQNALQSGMCGGGIQPSVHGGSQNSGPQTAQEGGQTSSHSGNSGLQNNQSMNTAPRFLAPPPPVVGDEDKVGEGPENGQNTGSVAQTRTQYLASIINSTFGRTRRVNNGDQNISLGNGQTESQNNRNNINNNNNVTGQPPQYPARLSD</sequence>
<feature type="compositionally biased region" description="Polar residues" evidence="1">
    <location>
        <begin position="307"/>
        <end position="316"/>
    </location>
</feature>
<name>A0ABM3FUK7_NEOLC</name>
<feature type="region of interest" description="Disordered" evidence="1">
    <location>
        <begin position="333"/>
        <end position="378"/>
    </location>
</feature>
<keyword evidence="2" id="KW-0812">Transmembrane</keyword>
<feature type="transmembrane region" description="Helical" evidence="2">
    <location>
        <begin position="103"/>
        <end position="122"/>
    </location>
</feature>
<dbReference type="RefSeq" id="XP_046591703.1">
    <property type="nucleotide sequence ID" value="XM_046735747.1"/>
</dbReference>
<keyword evidence="2" id="KW-0472">Membrane</keyword>
<dbReference type="GeneID" id="107227762"/>
<proteinExistence type="predicted"/>
<protein>
    <submittedName>
        <fullName evidence="4">Probable serine/threonine-protein kinase DDB_G0282963 isoform X1</fullName>
    </submittedName>
</protein>
<keyword evidence="4" id="KW-0418">Kinase</keyword>
<accession>A0ABM3FUK7</accession>
<evidence type="ECO:0000256" key="2">
    <source>
        <dbReference type="SAM" id="Phobius"/>
    </source>
</evidence>
<keyword evidence="2" id="KW-1133">Transmembrane helix</keyword>
<organism evidence="3 4">
    <name type="scientific">Neodiprion lecontei</name>
    <name type="common">Redheaded pine sawfly</name>
    <dbReference type="NCBI Taxonomy" id="441921"/>
    <lineage>
        <taxon>Eukaryota</taxon>
        <taxon>Metazoa</taxon>
        <taxon>Ecdysozoa</taxon>
        <taxon>Arthropoda</taxon>
        <taxon>Hexapoda</taxon>
        <taxon>Insecta</taxon>
        <taxon>Pterygota</taxon>
        <taxon>Neoptera</taxon>
        <taxon>Endopterygota</taxon>
        <taxon>Hymenoptera</taxon>
        <taxon>Tenthredinoidea</taxon>
        <taxon>Diprionidae</taxon>
        <taxon>Diprioninae</taxon>
        <taxon>Neodiprion</taxon>
    </lineage>
</organism>
<reference evidence="4" key="1">
    <citation type="submission" date="2025-08" db="UniProtKB">
        <authorList>
            <consortium name="RefSeq"/>
        </authorList>
    </citation>
    <scope>IDENTIFICATION</scope>
    <source>
        <tissue evidence="4">Thorax and Abdomen</tissue>
    </source>
</reference>
<evidence type="ECO:0000313" key="4">
    <source>
        <dbReference type="RefSeq" id="XP_046591703.1"/>
    </source>
</evidence>
<evidence type="ECO:0000313" key="3">
    <source>
        <dbReference type="Proteomes" id="UP000829291"/>
    </source>
</evidence>
<dbReference type="GO" id="GO:0016301">
    <property type="term" value="F:kinase activity"/>
    <property type="evidence" value="ECO:0007669"/>
    <property type="project" value="UniProtKB-KW"/>
</dbReference>
<keyword evidence="3" id="KW-1185">Reference proteome</keyword>
<feature type="compositionally biased region" description="Polar residues" evidence="1">
    <location>
        <begin position="333"/>
        <end position="353"/>
    </location>
</feature>
<feature type="region of interest" description="Disordered" evidence="1">
    <location>
        <begin position="242"/>
        <end position="316"/>
    </location>
</feature>
<feature type="region of interest" description="Disordered" evidence="1">
    <location>
        <begin position="192"/>
        <end position="214"/>
    </location>
</feature>